<dbReference type="AlphaFoldDB" id="A0A5E4Q5F4"/>
<gene>
    <name evidence="1" type="ORF">LSINAPIS_LOCUS4951</name>
</gene>
<feature type="non-terminal residue" evidence="1">
    <location>
        <position position="1"/>
    </location>
</feature>
<sequence length="132" mass="14619">RAESVRIGEGRPVSCATRRVSCSHRNVRPLLYLPFSRVIALSLRPSAARSSFSCKVKVTSDVLCYNRWGALRQVQCLVESGRGTTELATTPRTVQPVIANSEVHQLGVNCLNFNVKLHTLSSFCKSLFIKIT</sequence>
<keyword evidence="2" id="KW-1185">Reference proteome</keyword>
<dbReference type="Proteomes" id="UP000324832">
    <property type="component" value="Unassembled WGS sequence"/>
</dbReference>
<protein>
    <submittedName>
        <fullName evidence="1">Uncharacterized protein</fullName>
    </submittedName>
</protein>
<dbReference type="EMBL" id="FZQP02001337">
    <property type="protein sequence ID" value="VVC92519.1"/>
    <property type="molecule type" value="Genomic_DNA"/>
</dbReference>
<name>A0A5E4Q5F4_9NEOP</name>
<organism evidence="1 2">
    <name type="scientific">Leptidea sinapis</name>
    <dbReference type="NCBI Taxonomy" id="189913"/>
    <lineage>
        <taxon>Eukaryota</taxon>
        <taxon>Metazoa</taxon>
        <taxon>Ecdysozoa</taxon>
        <taxon>Arthropoda</taxon>
        <taxon>Hexapoda</taxon>
        <taxon>Insecta</taxon>
        <taxon>Pterygota</taxon>
        <taxon>Neoptera</taxon>
        <taxon>Endopterygota</taxon>
        <taxon>Lepidoptera</taxon>
        <taxon>Glossata</taxon>
        <taxon>Ditrysia</taxon>
        <taxon>Papilionoidea</taxon>
        <taxon>Pieridae</taxon>
        <taxon>Dismorphiinae</taxon>
        <taxon>Leptidea</taxon>
    </lineage>
</organism>
<evidence type="ECO:0000313" key="1">
    <source>
        <dbReference type="EMBL" id="VVC92519.1"/>
    </source>
</evidence>
<evidence type="ECO:0000313" key="2">
    <source>
        <dbReference type="Proteomes" id="UP000324832"/>
    </source>
</evidence>
<reference evidence="1 2" key="1">
    <citation type="submission" date="2017-07" db="EMBL/GenBank/DDBJ databases">
        <authorList>
            <person name="Talla V."/>
            <person name="Backstrom N."/>
        </authorList>
    </citation>
    <scope>NUCLEOTIDE SEQUENCE [LARGE SCALE GENOMIC DNA]</scope>
</reference>
<accession>A0A5E4Q5F4</accession>
<proteinExistence type="predicted"/>